<keyword evidence="2" id="KW-0732">Signal</keyword>
<dbReference type="InterPro" id="IPR001461">
    <property type="entry name" value="Aspartic_peptidase_A1"/>
</dbReference>
<dbReference type="GO" id="GO:0006508">
    <property type="term" value="P:proteolysis"/>
    <property type="evidence" value="ECO:0007669"/>
    <property type="project" value="UniProtKB-KW"/>
</dbReference>
<protein>
    <submittedName>
        <fullName evidence="4">Acid protease</fullName>
    </submittedName>
</protein>
<evidence type="ECO:0000256" key="2">
    <source>
        <dbReference type="SAM" id="SignalP"/>
    </source>
</evidence>
<accession>A0A9P4IN66</accession>
<comment type="caution">
    <text evidence="4">The sequence shown here is derived from an EMBL/GenBank/DDBJ whole genome shotgun (WGS) entry which is preliminary data.</text>
</comment>
<feature type="chain" id="PRO_5040291264" evidence="2">
    <location>
        <begin position="20"/>
        <end position="454"/>
    </location>
</feature>
<comment type="similarity">
    <text evidence="1">Belongs to the peptidase A1 family.</text>
</comment>
<dbReference type="Pfam" id="PF00026">
    <property type="entry name" value="Asp"/>
    <property type="match status" value="1"/>
</dbReference>
<feature type="domain" description="Peptidase A1" evidence="3">
    <location>
        <begin position="64"/>
        <end position="429"/>
    </location>
</feature>
<name>A0A9P4IN66_9PEZI</name>
<feature type="signal peptide" evidence="2">
    <location>
        <begin position="1"/>
        <end position="19"/>
    </location>
</feature>
<keyword evidence="4" id="KW-0645">Protease</keyword>
<proteinExistence type="inferred from homology"/>
<dbReference type="EMBL" id="ML978122">
    <property type="protein sequence ID" value="KAF2102892.1"/>
    <property type="molecule type" value="Genomic_DNA"/>
</dbReference>
<keyword evidence="4" id="KW-0378">Hydrolase</keyword>
<dbReference type="Proteomes" id="UP000799772">
    <property type="component" value="Unassembled WGS sequence"/>
</dbReference>
<dbReference type="InterPro" id="IPR033121">
    <property type="entry name" value="PEPTIDASE_A1"/>
</dbReference>
<evidence type="ECO:0000256" key="1">
    <source>
        <dbReference type="ARBA" id="ARBA00007447"/>
    </source>
</evidence>
<dbReference type="OrthoDB" id="771136at2759"/>
<dbReference type="GO" id="GO:0004190">
    <property type="term" value="F:aspartic-type endopeptidase activity"/>
    <property type="evidence" value="ECO:0007669"/>
    <property type="project" value="InterPro"/>
</dbReference>
<dbReference type="PROSITE" id="PS51767">
    <property type="entry name" value="PEPTIDASE_A1"/>
    <property type="match status" value="1"/>
</dbReference>
<reference evidence="4" key="1">
    <citation type="journal article" date="2020" name="Stud. Mycol.">
        <title>101 Dothideomycetes genomes: a test case for predicting lifestyles and emergence of pathogens.</title>
        <authorList>
            <person name="Haridas S."/>
            <person name="Albert R."/>
            <person name="Binder M."/>
            <person name="Bloem J."/>
            <person name="Labutti K."/>
            <person name="Salamov A."/>
            <person name="Andreopoulos B."/>
            <person name="Baker S."/>
            <person name="Barry K."/>
            <person name="Bills G."/>
            <person name="Bluhm B."/>
            <person name="Cannon C."/>
            <person name="Castanera R."/>
            <person name="Culley D."/>
            <person name="Daum C."/>
            <person name="Ezra D."/>
            <person name="Gonzalez J."/>
            <person name="Henrissat B."/>
            <person name="Kuo A."/>
            <person name="Liang C."/>
            <person name="Lipzen A."/>
            <person name="Lutzoni F."/>
            <person name="Magnuson J."/>
            <person name="Mondo S."/>
            <person name="Nolan M."/>
            <person name="Ohm R."/>
            <person name="Pangilinan J."/>
            <person name="Park H.-J."/>
            <person name="Ramirez L."/>
            <person name="Alfaro M."/>
            <person name="Sun H."/>
            <person name="Tritt A."/>
            <person name="Yoshinaga Y."/>
            <person name="Zwiers L.-H."/>
            <person name="Turgeon B."/>
            <person name="Goodwin S."/>
            <person name="Spatafora J."/>
            <person name="Crous P."/>
            <person name="Grigoriev I."/>
        </authorList>
    </citation>
    <scope>NUCLEOTIDE SEQUENCE</scope>
    <source>
        <strain evidence="4">CBS 133067</strain>
    </source>
</reference>
<keyword evidence="5" id="KW-1185">Reference proteome</keyword>
<evidence type="ECO:0000259" key="3">
    <source>
        <dbReference type="PROSITE" id="PS51767"/>
    </source>
</evidence>
<dbReference type="SUPFAM" id="SSF50630">
    <property type="entry name" value="Acid proteases"/>
    <property type="match status" value="1"/>
</dbReference>
<dbReference type="PANTHER" id="PTHR47966:SF65">
    <property type="entry name" value="ASPARTIC-TYPE ENDOPEPTIDASE"/>
    <property type="match status" value="1"/>
</dbReference>
<dbReference type="PRINTS" id="PR00792">
    <property type="entry name" value="PEPSIN"/>
</dbReference>
<evidence type="ECO:0000313" key="5">
    <source>
        <dbReference type="Proteomes" id="UP000799772"/>
    </source>
</evidence>
<organism evidence="4 5">
    <name type="scientific">Rhizodiscina lignyota</name>
    <dbReference type="NCBI Taxonomy" id="1504668"/>
    <lineage>
        <taxon>Eukaryota</taxon>
        <taxon>Fungi</taxon>
        <taxon>Dikarya</taxon>
        <taxon>Ascomycota</taxon>
        <taxon>Pezizomycotina</taxon>
        <taxon>Dothideomycetes</taxon>
        <taxon>Pleosporomycetidae</taxon>
        <taxon>Aulographales</taxon>
        <taxon>Rhizodiscinaceae</taxon>
        <taxon>Rhizodiscina</taxon>
    </lineage>
</organism>
<sequence>MTLLSSVLGITALLHGAVAFVSLDSQGTQIQRVNKSPRRSSHHQTSPLSLELPWIPSDDFGGFYAINVAVGMPPQSQKMVFDTMYSDILLHSNTDPLYLEACKAATPVETCSTFDNTTSATFHGFGNGTFVHIQDDPEDTGEYFSDTLTLGNIHIKHQTMAVTNRSAFPVADFGTSPPNQQDGSRTGTFKQYPNFLESLVREGVYDSATYSVWLDPSMGPDNNPNTFPPGIVTFGGIDTSLYTGQFTTLPVVAINSTKVVSVPERWNLALSAMHLGSSSENLVKTPEGESCIISTGANVLGVLNSTLDALLKSFPEALFNSTTSNYQVSCSERNNPKNKLSLTFVDPRHTDKGLSDAELAKQGYSFTFTIPAAELIWPSDRLAPGGDPSTCALAVIPVEATGDPCFIGIAQLKSGYWVYDLTNGVISFATAAYKGEKEGRTIRLPKGGIKELFP</sequence>
<dbReference type="Gene3D" id="2.40.70.10">
    <property type="entry name" value="Acid Proteases"/>
    <property type="match status" value="2"/>
</dbReference>
<evidence type="ECO:0000313" key="4">
    <source>
        <dbReference type="EMBL" id="KAF2102892.1"/>
    </source>
</evidence>
<dbReference type="InterPro" id="IPR021109">
    <property type="entry name" value="Peptidase_aspartic_dom_sf"/>
</dbReference>
<dbReference type="AlphaFoldDB" id="A0A9P4IN66"/>
<gene>
    <name evidence="4" type="ORF">NA57DRAFT_71877</name>
</gene>
<dbReference type="PANTHER" id="PTHR47966">
    <property type="entry name" value="BETA-SITE APP-CLEAVING ENZYME, ISOFORM A-RELATED"/>
    <property type="match status" value="1"/>
</dbReference>